<dbReference type="GO" id="GO:0008800">
    <property type="term" value="F:beta-lactamase activity"/>
    <property type="evidence" value="ECO:0007669"/>
    <property type="project" value="UniProtKB-UniRule"/>
</dbReference>
<dbReference type="PROSITE" id="PS00146">
    <property type="entry name" value="BETA_LACTAMASE_A"/>
    <property type="match status" value="1"/>
</dbReference>
<dbReference type="Pfam" id="PF13354">
    <property type="entry name" value="Beta-lactamase2"/>
    <property type="match status" value="1"/>
</dbReference>
<dbReference type="PRINTS" id="PR00118">
    <property type="entry name" value="BLACTAMASEA"/>
</dbReference>
<evidence type="ECO:0000256" key="1">
    <source>
        <dbReference type="ARBA" id="ARBA00009009"/>
    </source>
</evidence>
<dbReference type="GO" id="GO:0030655">
    <property type="term" value="P:beta-lactam antibiotic catabolic process"/>
    <property type="evidence" value="ECO:0007669"/>
    <property type="project" value="InterPro"/>
</dbReference>
<dbReference type="InterPro" id="IPR012338">
    <property type="entry name" value="Beta-lactam/transpept-like"/>
</dbReference>
<dbReference type="PANTHER" id="PTHR35333:SF3">
    <property type="entry name" value="BETA-LACTAMASE-TYPE TRANSPEPTIDASE FOLD CONTAINING PROTEIN"/>
    <property type="match status" value="1"/>
</dbReference>
<protein>
    <recommendedName>
        <fullName evidence="2 5">Beta-lactamase</fullName>
        <ecNumber evidence="2 5">3.5.2.6</ecNumber>
    </recommendedName>
</protein>
<dbReference type="Gene3D" id="3.40.710.10">
    <property type="entry name" value="DD-peptidase/beta-lactamase superfamily"/>
    <property type="match status" value="1"/>
</dbReference>
<keyword evidence="4 5" id="KW-0046">Antibiotic resistance</keyword>
<evidence type="ECO:0000256" key="5">
    <source>
        <dbReference type="RuleBase" id="RU361140"/>
    </source>
</evidence>
<proteinExistence type="inferred from homology"/>
<evidence type="ECO:0000256" key="6">
    <source>
        <dbReference type="SAM" id="SignalP"/>
    </source>
</evidence>
<evidence type="ECO:0000313" key="8">
    <source>
        <dbReference type="EMBL" id="MBB5431209.1"/>
    </source>
</evidence>
<evidence type="ECO:0000313" key="9">
    <source>
        <dbReference type="Proteomes" id="UP000572635"/>
    </source>
</evidence>
<feature type="chain" id="PRO_5038809828" description="Beta-lactamase" evidence="6">
    <location>
        <begin position="24"/>
        <end position="312"/>
    </location>
</feature>
<dbReference type="InterPro" id="IPR045155">
    <property type="entry name" value="Beta-lactam_cat"/>
</dbReference>
<dbReference type="NCBIfam" id="NF033103">
    <property type="entry name" value="bla_class_A"/>
    <property type="match status" value="1"/>
</dbReference>
<comment type="caution">
    <text evidence="8">The sequence shown here is derived from an EMBL/GenBank/DDBJ whole genome shotgun (WGS) entry which is preliminary data.</text>
</comment>
<dbReference type="PANTHER" id="PTHR35333">
    <property type="entry name" value="BETA-LACTAMASE"/>
    <property type="match status" value="1"/>
</dbReference>
<dbReference type="InterPro" id="IPR000871">
    <property type="entry name" value="Beta-lactam_class-A"/>
</dbReference>
<evidence type="ECO:0000256" key="3">
    <source>
        <dbReference type="ARBA" id="ARBA00022801"/>
    </source>
</evidence>
<evidence type="ECO:0000259" key="7">
    <source>
        <dbReference type="Pfam" id="PF13354"/>
    </source>
</evidence>
<evidence type="ECO:0000256" key="2">
    <source>
        <dbReference type="ARBA" id="ARBA00012865"/>
    </source>
</evidence>
<dbReference type="EC" id="3.5.2.6" evidence="2 5"/>
<dbReference type="Proteomes" id="UP000572635">
    <property type="component" value="Unassembled WGS sequence"/>
</dbReference>
<dbReference type="InterPro" id="IPR023650">
    <property type="entry name" value="Beta-lactam_class-A_AS"/>
</dbReference>
<evidence type="ECO:0000256" key="4">
    <source>
        <dbReference type="ARBA" id="ARBA00023251"/>
    </source>
</evidence>
<keyword evidence="6" id="KW-0732">Signal</keyword>
<feature type="domain" description="Beta-lactamase class A catalytic" evidence="7">
    <location>
        <begin position="71"/>
        <end position="286"/>
    </location>
</feature>
<dbReference type="AlphaFoldDB" id="A0A7W8QJ57"/>
<keyword evidence="9" id="KW-1185">Reference proteome</keyword>
<name>A0A7W8QJ57_9ACTN</name>
<dbReference type="SUPFAM" id="SSF56601">
    <property type="entry name" value="beta-lactamase/transpeptidase-like"/>
    <property type="match status" value="1"/>
</dbReference>
<reference evidence="8 9" key="1">
    <citation type="submission" date="2020-08" db="EMBL/GenBank/DDBJ databases">
        <title>Sequencing the genomes of 1000 actinobacteria strains.</title>
        <authorList>
            <person name="Klenk H.-P."/>
        </authorList>
    </citation>
    <scope>NUCLEOTIDE SEQUENCE [LARGE SCALE GENOMIC DNA]</scope>
    <source>
        <strain evidence="8 9">DSM 44551</strain>
    </source>
</reference>
<comment type="similarity">
    <text evidence="1 5">Belongs to the class-A beta-lactamase family.</text>
</comment>
<accession>A0A7W8QJ57</accession>
<sequence length="312" mass="33457">MRIRFTRGAGTASLAALALVPIAACSGGAPDGTAAEVSAQESLGMAAKDTLPAGVEQAFTELEEEHDARLGVYAVDTGSQEELAYRADERFAYCSTFKALAVGALLREHPEEKLDEVVTYSEEDVIGYSPITEKHVDTGMSLRDIGDAAVRYSDNTAGNLLFEQFDGPKGLQAELREIGDETTSMDRYETDLSEAVPGDERDTSTPRALAADLREYTLGDSLTDSEQEYLTDLLERNTTGDKLIRAGVPDDWKVGDKTGSGGYGTRNDIAVVHPPDGDPIVIAIMTSRDEKDAERREALVADAAEVVADTLG</sequence>
<keyword evidence="3 5" id="KW-0378">Hydrolase</keyword>
<dbReference type="GO" id="GO:0046677">
    <property type="term" value="P:response to antibiotic"/>
    <property type="evidence" value="ECO:0007669"/>
    <property type="project" value="UniProtKB-UniRule"/>
</dbReference>
<dbReference type="RefSeq" id="WP_184390494.1">
    <property type="nucleotide sequence ID" value="NZ_BAAAJD010000007.1"/>
</dbReference>
<feature type="signal peptide" evidence="6">
    <location>
        <begin position="1"/>
        <end position="23"/>
    </location>
</feature>
<comment type="catalytic activity">
    <reaction evidence="5">
        <text>a beta-lactam + H2O = a substituted beta-amino acid</text>
        <dbReference type="Rhea" id="RHEA:20401"/>
        <dbReference type="ChEBI" id="CHEBI:15377"/>
        <dbReference type="ChEBI" id="CHEBI:35627"/>
        <dbReference type="ChEBI" id="CHEBI:140347"/>
        <dbReference type="EC" id="3.5.2.6"/>
    </reaction>
</comment>
<gene>
    <name evidence="8" type="ORF">HDA36_001293</name>
</gene>
<dbReference type="EMBL" id="JACHDB010000001">
    <property type="protein sequence ID" value="MBB5431209.1"/>
    <property type="molecule type" value="Genomic_DNA"/>
</dbReference>
<organism evidence="8 9">
    <name type="scientific">Nocardiopsis composta</name>
    <dbReference type="NCBI Taxonomy" id="157465"/>
    <lineage>
        <taxon>Bacteria</taxon>
        <taxon>Bacillati</taxon>
        <taxon>Actinomycetota</taxon>
        <taxon>Actinomycetes</taxon>
        <taxon>Streptosporangiales</taxon>
        <taxon>Nocardiopsidaceae</taxon>
        <taxon>Nocardiopsis</taxon>
    </lineage>
</organism>